<dbReference type="InterPro" id="IPR036390">
    <property type="entry name" value="WH_DNA-bd_sf"/>
</dbReference>
<sequence length="211" mass="23762">MSAKTVKDVPAAAFVKEYAAHLKRSGKIELPPWVDLVKTSVAKELAPYDPDWYYIRAASIARHVYIRPDVGVGGFKKRFGSKYRRGTRAMHHRDAAGGHIRHMLQQLEAIKVIRKSDKGGRRITPDGQRDLDRIASKVVLAGESKEEDEDEDEDRYDAEDDGRVMSDAYTTDDYNDSDDAMSSSDDDGDYSDDEPRAHEWPGWLTAGPSHH</sequence>
<dbReference type="GO" id="GO:0003735">
    <property type="term" value="F:structural constituent of ribosome"/>
    <property type="evidence" value="ECO:0007669"/>
    <property type="project" value="InterPro"/>
</dbReference>
<dbReference type="SUPFAM" id="SSF46785">
    <property type="entry name" value="Winged helix' DNA-binding domain"/>
    <property type="match status" value="1"/>
</dbReference>
<feature type="compositionally biased region" description="Acidic residues" evidence="4">
    <location>
        <begin position="173"/>
        <end position="192"/>
    </location>
</feature>
<dbReference type="GO" id="GO:0003723">
    <property type="term" value="F:RNA binding"/>
    <property type="evidence" value="ECO:0007669"/>
    <property type="project" value="TreeGrafter"/>
</dbReference>
<keyword evidence="3" id="KW-0687">Ribonucleoprotein</keyword>
<proteinExistence type="inferred from homology"/>
<dbReference type="EMBL" id="HBDZ01004748">
    <property type="protein sequence ID" value="CAD8234569.1"/>
    <property type="molecule type" value="Transcribed_RNA"/>
</dbReference>
<evidence type="ECO:0000256" key="1">
    <source>
        <dbReference type="ARBA" id="ARBA00010014"/>
    </source>
</evidence>
<dbReference type="PANTHER" id="PTHR11710">
    <property type="entry name" value="40S RIBOSOMAL PROTEIN S19"/>
    <property type="match status" value="1"/>
</dbReference>
<dbReference type="Pfam" id="PF01090">
    <property type="entry name" value="Ribosomal_S19e"/>
    <property type="match status" value="1"/>
</dbReference>
<dbReference type="FunFam" id="1.10.10.10:FF:000118">
    <property type="entry name" value="40S ribosomal protein S19"/>
    <property type="match status" value="1"/>
</dbReference>
<name>A0A7R9TG91_9VIRI</name>
<protein>
    <recommendedName>
        <fullName evidence="6">40S ribosomal protein S19</fullName>
    </recommendedName>
</protein>
<reference evidence="5" key="1">
    <citation type="submission" date="2021-01" db="EMBL/GenBank/DDBJ databases">
        <authorList>
            <person name="Corre E."/>
            <person name="Pelletier E."/>
            <person name="Niang G."/>
            <person name="Scheremetjew M."/>
            <person name="Finn R."/>
            <person name="Kale V."/>
            <person name="Holt S."/>
            <person name="Cochrane G."/>
            <person name="Meng A."/>
            <person name="Brown T."/>
            <person name="Cohen L."/>
        </authorList>
    </citation>
    <scope>NUCLEOTIDE SEQUENCE</scope>
    <source>
        <strain evidence="5">CCMP1413</strain>
    </source>
</reference>
<dbReference type="InterPro" id="IPR001266">
    <property type="entry name" value="Ribosomal_eS19"/>
</dbReference>
<evidence type="ECO:0000256" key="4">
    <source>
        <dbReference type="SAM" id="MobiDB-lite"/>
    </source>
</evidence>
<keyword evidence="2" id="KW-0689">Ribosomal protein</keyword>
<feature type="compositionally biased region" description="Acidic residues" evidence="4">
    <location>
        <begin position="145"/>
        <end position="160"/>
    </location>
</feature>
<dbReference type="PANTHER" id="PTHR11710:SF0">
    <property type="entry name" value="40S RIBOSOMAL PROTEIN S19"/>
    <property type="match status" value="1"/>
</dbReference>
<gene>
    <name evidence="5" type="ORF">PCOL08062_LOCUS3645</name>
</gene>
<evidence type="ECO:0000313" key="5">
    <source>
        <dbReference type="EMBL" id="CAD8234569.1"/>
    </source>
</evidence>
<evidence type="ECO:0000256" key="2">
    <source>
        <dbReference type="ARBA" id="ARBA00022980"/>
    </source>
</evidence>
<feature type="region of interest" description="Disordered" evidence="4">
    <location>
        <begin position="140"/>
        <end position="211"/>
    </location>
</feature>
<dbReference type="InterPro" id="IPR036388">
    <property type="entry name" value="WH-like_DNA-bd_sf"/>
</dbReference>
<accession>A0A7R9TG91</accession>
<dbReference type="SMART" id="SM01413">
    <property type="entry name" value="Ribosomal_S19e"/>
    <property type="match status" value="1"/>
</dbReference>
<dbReference type="GO" id="GO:0006412">
    <property type="term" value="P:translation"/>
    <property type="evidence" value="ECO:0007669"/>
    <property type="project" value="InterPro"/>
</dbReference>
<comment type="similarity">
    <text evidence="1">Belongs to the eukaryotic ribosomal protein eS19 family.</text>
</comment>
<evidence type="ECO:0008006" key="6">
    <source>
        <dbReference type="Google" id="ProtNLM"/>
    </source>
</evidence>
<dbReference type="Gene3D" id="1.10.10.10">
    <property type="entry name" value="Winged helix-like DNA-binding domain superfamily/Winged helix DNA-binding domain"/>
    <property type="match status" value="1"/>
</dbReference>
<evidence type="ECO:0000256" key="3">
    <source>
        <dbReference type="ARBA" id="ARBA00023274"/>
    </source>
</evidence>
<dbReference type="AlphaFoldDB" id="A0A7R9TG91"/>
<organism evidence="5">
    <name type="scientific">Prasinoderma coloniale</name>
    <dbReference type="NCBI Taxonomy" id="156133"/>
    <lineage>
        <taxon>Eukaryota</taxon>
        <taxon>Viridiplantae</taxon>
        <taxon>Prasinodermophyta</taxon>
        <taxon>Prasinodermophyceae</taxon>
        <taxon>Prasinodermales</taxon>
        <taxon>Prasinodermaceae</taxon>
        <taxon>Prasinoderma</taxon>
    </lineage>
</organism>
<dbReference type="GO" id="GO:0000028">
    <property type="term" value="P:ribosomal small subunit assembly"/>
    <property type="evidence" value="ECO:0007669"/>
    <property type="project" value="TreeGrafter"/>
</dbReference>
<dbReference type="GO" id="GO:0022627">
    <property type="term" value="C:cytosolic small ribosomal subunit"/>
    <property type="evidence" value="ECO:0007669"/>
    <property type="project" value="TreeGrafter"/>
</dbReference>